<dbReference type="EMBL" id="LGRB01000021">
    <property type="protein sequence ID" value="OCT44209.1"/>
    <property type="molecule type" value="Genomic_DNA"/>
</dbReference>
<keyword evidence="9" id="KW-1185">Reference proteome</keyword>
<dbReference type="VEuPathDB" id="FungiDB:G647_01133"/>
<dbReference type="PROSITE" id="PS51821">
    <property type="entry name" value="VELVET"/>
    <property type="match status" value="1"/>
</dbReference>
<name>A0A1C1C6W4_9EURO</name>
<dbReference type="Pfam" id="PF11754">
    <property type="entry name" value="Velvet"/>
    <property type="match status" value="1"/>
</dbReference>
<feature type="region of interest" description="Disordered" evidence="6">
    <location>
        <begin position="1"/>
        <end position="25"/>
    </location>
</feature>
<evidence type="ECO:0000256" key="1">
    <source>
        <dbReference type="ARBA" id="ARBA00004123"/>
    </source>
</evidence>
<keyword evidence="4" id="KW-0804">Transcription</keyword>
<evidence type="ECO:0000256" key="2">
    <source>
        <dbReference type="ARBA" id="ARBA00022969"/>
    </source>
</evidence>
<keyword evidence="3" id="KW-0805">Transcription regulation</keyword>
<feature type="compositionally biased region" description="Basic and acidic residues" evidence="6">
    <location>
        <begin position="1"/>
        <end position="11"/>
    </location>
</feature>
<protein>
    <recommendedName>
        <fullName evidence="7">Velvet domain-containing protein</fullName>
    </recommendedName>
</protein>
<dbReference type="PANTHER" id="PTHR33572">
    <property type="entry name" value="SPORE DEVELOPMENT REGULATOR VOSA"/>
    <property type="match status" value="1"/>
</dbReference>
<keyword evidence="5" id="KW-0539">Nucleus</keyword>
<evidence type="ECO:0000313" key="8">
    <source>
        <dbReference type="EMBL" id="OCT44209.1"/>
    </source>
</evidence>
<comment type="subcellular location">
    <subcellularLocation>
        <location evidence="1">Nucleus</location>
    </subcellularLocation>
</comment>
<evidence type="ECO:0000256" key="4">
    <source>
        <dbReference type="ARBA" id="ARBA00023163"/>
    </source>
</evidence>
<accession>A0A1C1C6W4</accession>
<dbReference type="Proteomes" id="UP000094526">
    <property type="component" value="Unassembled WGS sequence"/>
</dbReference>
<proteinExistence type="predicted"/>
<dbReference type="GO" id="GO:0005634">
    <property type="term" value="C:nucleus"/>
    <property type="evidence" value="ECO:0007669"/>
    <property type="project" value="UniProtKB-SubCell"/>
</dbReference>
<evidence type="ECO:0000313" key="9">
    <source>
        <dbReference type="Proteomes" id="UP000094526"/>
    </source>
</evidence>
<evidence type="ECO:0000259" key="7">
    <source>
        <dbReference type="PROSITE" id="PS51821"/>
    </source>
</evidence>
<dbReference type="InterPro" id="IPR021740">
    <property type="entry name" value="Velvet"/>
</dbReference>
<reference evidence="9" key="1">
    <citation type="submission" date="2015-07" db="EMBL/GenBank/DDBJ databases">
        <authorList>
            <person name="Teixeira M.M."/>
            <person name="Souza R.C."/>
            <person name="Almeida L.G."/>
            <person name="Vicente V.A."/>
            <person name="de Hoog S."/>
            <person name="Bocca A.L."/>
            <person name="de Almeida S.R."/>
            <person name="Vasconcelos A.T."/>
            <person name="Felipe M.S."/>
        </authorList>
    </citation>
    <scope>NUCLEOTIDE SEQUENCE [LARGE SCALE GENOMIC DNA]</scope>
    <source>
        <strain evidence="9">KSF</strain>
    </source>
</reference>
<keyword evidence="2" id="KW-0749">Sporulation</keyword>
<dbReference type="AlphaFoldDB" id="A0A1C1C6W4"/>
<dbReference type="InterPro" id="IPR038491">
    <property type="entry name" value="Velvet_dom_sf"/>
</dbReference>
<organism evidence="8 9">
    <name type="scientific">Cladophialophora carrionii</name>
    <dbReference type="NCBI Taxonomy" id="86049"/>
    <lineage>
        <taxon>Eukaryota</taxon>
        <taxon>Fungi</taxon>
        <taxon>Dikarya</taxon>
        <taxon>Ascomycota</taxon>
        <taxon>Pezizomycotina</taxon>
        <taxon>Eurotiomycetes</taxon>
        <taxon>Chaetothyriomycetidae</taxon>
        <taxon>Chaetothyriales</taxon>
        <taxon>Herpotrichiellaceae</taxon>
        <taxon>Cladophialophora</taxon>
    </lineage>
</organism>
<gene>
    <name evidence="8" type="ORF">CLCR_00616</name>
</gene>
<dbReference type="STRING" id="86049.A0A1C1C6W4"/>
<evidence type="ECO:0000256" key="6">
    <source>
        <dbReference type="SAM" id="MobiDB-lite"/>
    </source>
</evidence>
<dbReference type="VEuPathDB" id="FungiDB:CLCR_00616"/>
<comment type="caution">
    <text evidence="8">The sequence shown here is derived from an EMBL/GenBank/DDBJ whole genome shotgun (WGS) entry which is preliminary data.</text>
</comment>
<evidence type="ECO:0000256" key="3">
    <source>
        <dbReference type="ARBA" id="ARBA00023015"/>
    </source>
</evidence>
<dbReference type="InterPro" id="IPR037525">
    <property type="entry name" value="Velvet_dom"/>
</dbReference>
<evidence type="ECO:0000256" key="5">
    <source>
        <dbReference type="ARBA" id="ARBA00023242"/>
    </source>
</evidence>
<feature type="domain" description="Velvet" evidence="7">
    <location>
        <begin position="67"/>
        <end position="261"/>
    </location>
</feature>
<feature type="region of interest" description="Disordered" evidence="6">
    <location>
        <begin position="269"/>
        <end position="289"/>
    </location>
</feature>
<dbReference type="PANTHER" id="PTHR33572:SF18">
    <property type="entry name" value="SPORE DEVELOPMENT REGULATOR VOSA"/>
    <property type="match status" value="1"/>
</dbReference>
<sequence>MSASHDPDCAKGNHMSPPTIPHRHRPDRYLTHQVNTRATQYRSVISKPHPEMQTIPSLRGAKLTKYLYNSDAYVLTVRQLPSVFDVQCPAKQAQQAQRPRIGKTKKTMPSRGAWIEPPPVVELQVHDDDKTRSWLFSPYLSLVAELYRTDAHGRQILTSCVGSLVSSLSAAKLPNHPQKRGFFVFTDIIPKFEEDAAGSYQFKFTLLDMRIDPEIGHFARVIKDVWSPQFAVAFHPKAPQIPPSTQLSKDLAESGVKIKLKKTVVRRQNKGKMDWTAPKPTTHTGPMPDSVVGTQHLGYPNYRQNGPQDAAVIHGADISGRVTMHQRQSQLPTEFKSVQSTWQPTERWLAQPSEQWTAPSTEQWTAPPMEPPTWAHHHQHQSHSLFATSHAPAAPATLPTCQASMDALLSATLAETASGMPQGWQARTQYSWPTTYAPATSGFEATAHGQQAMAPTDPIGNQVPSYVPVFFADEEQEEVQYFEGDMDNWGP</sequence>
<dbReference type="Gene3D" id="2.60.40.3960">
    <property type="entry name" value="Velvet domain"/>
    <property type="match status" value="1"/>
</dbReference>
<dbReference type="GO" id="GO:0030435">
    <property type="term" value="P:sporulation resulting in formation of a cellular spore"/>
    <property type="evidence" value="ECO:0007669"/>
    <property type="project" value="UniProtKB-KW"/>
</dbReference>
<dbReference type="OrthoDB" id="4161840at2759"/>